<dbReference type="EMBL" id="JAEMWZ010000264">
    <property type="protein sequence ID" value="KAG7128510.1"/>
    <property type="molecule type" value="Genomic_DNA"/>
</dbReference>
<comment type="caution">
    <text evidence="4">The sequence shown here is derived from an EMBL/GenBank/DDBJ whole genome shotgun (WGS) entry which is preliminary data.</text>
</comment>
<evidence type="ECO:0000256" key="3">
    <source>
        <dbReference type="ARBA" id="ARBA00023002"/>
    </source>
</evidence>
<dbReference type="InterPro" id="IPR050416">
    <property type="entry name" value="FAD-linked_Oxidoreductase"/>
</dbReference>
<dbReference type="Proteomes" id="UP000689129">
    <property type="component" value="Unassembled WGS sequence"/>
</dbReference>
<evidence type="ECO:0000313" key="4">
    <source>
        <dbReference type="EMBL" id="KAG7128510.1"/>
    </source>
</evidence>
<dbReference type="OrthoDB" id="2151789at2759"/>
<dbReference type="GO" id="GO:0016491">
    <property type="term" value="F:oxidoreductase activity"/>
    <property type="evidence" value="ECO:0007669"/>
    <property type="project" value="UniProtKB-KW"/>
</dbReference>
<dbReference type="PANTHER" id="PTHR42973:SF4">
    <property type="entry name" value="FAD BINDING DOMAIN PROTEIN"/>
    <property type="match status" value="1"/>
</dbReference>
<accession>A0A8I3AKW6</accession>
<keyword evidence="1" id="KW-0285">Flavoprotein</keyword>
<reference evidence="4" key="1">
    <citation type="journal article" date="2021" name="Mol. Plant Pathol.">
        <title>A 20-kb lineage-specific genomic region tames virulence in pathogenic amphidiploid Verticillium longisporum.</title>
        <authorList>
            <person name="Harting R."/>
            <person name="Starke J."/>
            <person name="Kusch H."/>
            <person name="Poggeler S."/>
            <person name="Maurus I."/>
            <person name="Schluter R."/>
            <person name="Landesfeind M."/>
            <person name="Bulla I."/>
            <person name="Nowrousian M."/>
            <person name="de Jonge R."/>
            <person name="Stahlhut G."/>
            <person name="Hoff K.J."/>
            <person name="Asshauer K.P."/>
            <person name="Thurmer A."/>
            <person name="Stanke M."/>
            <person name="Daniel R."/>
            <person name="Morgenstern B."/>
            <person name="Thomma B.P.H.J."/>
            <person name="Kronstad J.W."/>
            <person name="Braus-Stromeyer S.A."/>
            <person name="Braus G.H."/>
        </authorList>
    </citation>
    <scope>NUCLEOTIDE SEQUENCE</scope>
    <source>
        <strain evidence="4">Vl32</strain>
    </source>
</reference>
<evidence type="ECO:0000256" key="2">
    <source>
        <dbReference type="ARBA" id="ARBA00022827"/>
    </source>
</evidence>
<keyword evidence="2" id="KW-0274">FAD</keyword>
<evidence type="ECO:0000256" key="1">
    <source>
        <dbReference type="ARBA" id="ARBA00022630"/>
    </source>
</evidence>
<gene>
    <name evidence="4" type="ORF">HYQ45_011855</name>
</gene>
<keyword evidence="3" id="KW-0560">Oxidoreductase</keyword>
<sequence>MSTLYEPLGYGVGGLSLGGGASFHTGKRGFTCNNIVNYEIVLADGTIANANAVENSGLHRASKGGGNNFGIVTRFDLQTFEDAKGGLYGGLLFLTCDDRDAILAQFSRLVEINHEHPEDTEVIAFTYGGSGAPMIAVVTINTTGLEDSTSFAPLNQLTPVRDDRSRKKYGKVITDFASPGGASYVCSAVQNNMDVLKKISALCDAFVADLTSLWPELGIDFVIQPFPSTSPTGGMILEQESVAFAKLAALTAELGAYAESKDAATTWRYLNYVNPAQDPFSTFGEENFQFLKKVAAEYDPKAFFQMRVSGGFKISRVQ</sequence>
<dbReference type="AlphaFoldDB" id="A0A8I3AKW6"/>
<protein>
    <submittedName>
        <fullName evidence="4">Putative FAD-linked oxidoreductase like protein</fullName>
    </submittedName>
</protein>
<evidence type="ECO:0000313" key="5">
    <source>
        <dbReference type="Proteomes" id="UP000689129"/>
    </source>
</evidence>
<dbReference type="PANTHER" id="PTHR42973">
    <property type="entry name" value="BINDING OXIDOREDUCTASE, PUTATIVE (AFU_ORTHOLOGUE AFUA_1G17690)-RELATED"/>
    <property type="match status" value="1"/>
</dbReference>
<proteinExistence type="predicted"/>
<name>A0A8I3AKW6_VERLO</name>
<organism evidence="4 5">
    <name type="scientific">Verticillium longisporum</name>
    <name type="common">Verticillium dahliae var. longisporum</name>
    <dbReference type="NCBI Taxonomy" id="100787"/>
    <lineage>
        <taxon>Eukaryota</taxon>
        <taxon>Fungi</taxon>
        <taxon>Dikarya</taxon>
        <taxon>Ascomycota</taxon>
        <taxon>Pezizomycotina</taxon>
        <taxon>Sordariomycetes</taxon>
        <taxon>Hypocreomycetidae</taxon>
        <taxon>Glomerellales</taxon>
        <taxon>Plectosphaerellaceae</taxon>
        <taxon>Verticillium</taxon>
    </lineage>
</organism>